<sequence>MAADDGDALRQVKNIVLVLSGKGGVGKSSVTTQLALSLALAGKRVGILDIDLTGPSIPRMFGVEERQIHQSSGGWVPVYSRSDAVIWRGPKKSAMIAQFLTSVLWGELDYLLIDTPPGTSDEHIAVVEKLRQTPEVWEKCRGAVLVTTPQEVSTADVRKELSFCRKTGVHILGLIENMSGYICPCCDEVTNIFSSGGGEAMAIHYNVPFMGKIPIEPRFGEMVEQGQSGGDTLLDRYRGSALSGLFAGIAKELDERIHTA</sequence>
<dbReference type="Gene3D" id="3.40.50.300">
    <property type="entry name" value="P-loop containing nucleotide triphosphate hydrolases"/>
    <property type="match status" value="1"/>
</dbReference>
<dbReference type="RefSeq" id="XP_040723979.1">
    <property type="nucleotide sequence ID" value="XM_040867915.1"/>
</dbReference>
<comment type="caution">
    <text evidence="6">The sequence shown here is derived from an EMBL/GenBank/DDBJ whole genome shotgun (WGS) entry which is preliminary data.</text>
</comment>
<dbReference type="SUPFAM" id="SSF52540">
    <property type="entry name" value="P-loop containing nucleoside triphosphate hydrolases"/>
    <property type="match status" value="1"/>
</dbReference>
<proteinExistence type="inferred from homology"/>
<dbReference type="GO" id="GO:0140663">
    <property type="term" value="F:ATP-dependent FeS chaperone activity"/>
    <property type="evidence" value="ECO:0007669"/>
    <property type="project" value="InterPro"/>
</dbReference>
<dbReference type="InterPro" id="IPR000808">
    <property type="entry name" value="Mrp-like_CS"/>
</dbReference>
<dbReference type="PANTHER" id="PTHR23264:SF19">
    <property type="entry name" value="CYTOSOLIC FE-S CLUSTER ASSEMBLY FACTOR NUBP2"/>
    <property type="match status" value="1"/>
</dbReference>
<dbReference type="OrthoDB" id="3900342at2759"/>
<dbReference type="GO" id="GO:0051536">
    <property type="term" value="F:iron-sulfur cluster binding"/>
    <property type="evidence" value="ECO:0007669"/>
    <property type="project" value="UniProtKB-KW"/>
</dbReference>
<dbReference type="EMBL" id="MCFI01000014">
    <property type="protein sequence ID" value="ORY79845.1"/>
    <property type="molecule type" value="Genomic_DNA"/>
</dbReference>
<dbReference type="GO" id="GO:0016787">
    <property type="term" value="F:hydrolase activity"/>
    <property type="evidence" value="ECO:0007669"/>
    <property type="project" value="UniProtKB-KW"/>
</dbReference>
<dbReference type="InterPro" id="IPR019591">
    <property type="entry name" value="Mrp/NBP35_ATP-bd"/>
</dbReference>
<evidence type="ECO:0000256" key="2">
    <source>
        <dbReference type="ARBA" id="ARBA00022741"/>
    </source>
</evidence>
<dbReference type="PANTHER" id="PTHR23264">
    <property type="entry name" value="NUCLEOTIDE-BINDING PROTEIN NBP35 YEAST -RELATED"/>
    <property type="match status" value="1"/>
</dbReference>
<evidence type="ECO:0000313" key="6">
    <source>
        <dbReference type="EMBL" id="ORY79845.1"/>
    </source>
</evidence>
<dbReference type="PROSITE" id="PS01215">
    <property type="entry name" value="MRP"/>
    <property type="match status" value="1"/>
</dbReference>
<keyword evidence="3" id="KW-0067">ATP-binding</keyword>
<evidence type="ECO:0000256" key="3">
    <source>
        <dbReference type="ARBA" id="ARBA00022840"/>
    </source>
</evidence>
<dbReference type="GO" id="GO:0016226">
    <property type="term" value="P:iron-sulfur cluster assembly"/>
    <property type="evidence" value="ECO:0007669"/>
    <property type="project" value="InterPro"/>
</dbReference>
<evidence type="ECO:0000256" key="4">
    <source>
        <dbReference type="ARBA" id="ARBA00023004"/>
    </source>
</evidence>
<keyword evidence="5" id="KW-0411">Iron-sulfur</keyword>
<keyword evidence="1" id="KW-0479">Metal-binding</keyword>
<dbReference type="AlphaFoldDB" id="A0A1Y2FAF1"/>
<dbReference type="InterPro" id="IPR027417">
    <property type="entry name" value="P-loop_NTPase"/>
</dbReference>
<protein>
    <submittedName>
        <fullName evidence="6">p-loop containing nucleoside triphosphate hydrolase protein</fullName>
    </submittedName>
</protein>
<dbReference type="OMA" id="WIPVFAD"/>
<dbReference type="Pfam" id="PF10609">
    <property type="entry name" value="ParA"/>
    <property type="match status" value="1"/>
</dbReference>
<gene>
    <name evidence="6" type="ORF">BCR37DRAFT_349301</name>
</gene>
<dbReference type="STRING" id="56484.A0A1Y2FAF1"/>
<accession>A0A1Y2FAF1</accession>
<dbReference type="Proteomes" id="UP000193685">
    <property type="component" value="Unassembled WGS sequence"/>
</dbReference>
<keyword evidence="6" id="KW-0378">Hydrolase</keyword>
<keyword evidence="7" id="KW-1185">Reference proteome</keyword>
<evidence type="ECO:0000256" key="1">
    <source>
        <dbReference type="ARBA" id="ARBA00022723"/>
    </source>
</evidence>
<organism evidence="6 7">
    <name type="scientific">Protomyces lactucae-debilis</name>
    <dbReference type="NCBI Taxonomy" id="2754530"/>
    <lineage>
        <taxon>Eukaryota</taxon>
        <taxon>Fungi</taxon>
        <taxon>Dikarya</taxon>
        <taxon>Ascomycota</taxon>
        <taxon>Taphrinomycotina</taxon>
        <taxon>Taphrinomycetes</taxon>
        <taxon>Taphrinales</taxon>
        <taxon>Protomycetaceae</taxon>
        <taxon>Protomyces</taxon>
    </lineage>
</organism>
<reference evidence="6 7" key="1">
    <citation type="submission" date="2016-07" db="EMBL/GenBank/DDBJ databases">
        <title>Pervasive Adenine N6-methylation of Active Genes in Fungi.</title>
        <authorList>
            <consortium name="DOE Joint Genome Institute"/>
            <person name="Mondo S.J."/>
            <person name="Dannebaum R.O."/>
            <person name="Kuo R.C."/>
            <person name="Labutti K."/>
            <person name="Haridas S."/>
            <person name="Kuo A."/>
            <person name="Salamov A."/>
            <person name="Ahrendt S.R."/>
            <person name="Lipzen A."/>
            <person name="Sullivan W."/>
            <person name="Andreopoulos W.B."/>
            <person name="Clum A."/>
            <person name="Lindquist E."/>
            <person name="Daum C."/>
            <person name="Ramamoorthy G.K."/>
            <person name="Gryganskyi A."/>
            <person name="Culley D."/>
            <person name="Magnuson J.K."/>
            <person name="James T.Y."/>
            <person name="O'Malley M.A."/>
            <person name="Stajich J.E."/>
            <person name="Spatafora J.W."/>
            <person name="Visel A."/>
            <person name="Grigoriev I.V."/>
        </authorList>
    </citation>
    <scope>NUCLEOTIDE SEQUENCE [LARGE SCALE GENOMIC DNA]</scope>
    <source>
        <strain evidence="6 7">12-1054</strain>
    </source>
</reference>
<dbReference type="GeneID" id="63784514"/>
<dbReference type="InterPro" id="IPR033756">
    <property type="entry name" value="YlxH/NBP35"/>
</dbReference>
<evidence type="ECO:0000256" key="5">
    <source>
        <dbReference type="ARBA" id="ARBA00023014"/>
    </source>
</evidence>
<keyword evidence="4" id="KW-0408">Iron</keyword>
<dbReference type="GO" id="GO:0046872">
    <property type="term" value="F:metal ion binding"/>
    <property type="evidence" value="ECO:0007669"/>
    <property type="project" value="UniProtKB-KW"/>
</dbReference>
<dbReference type="GO" id="GO:0005524">
    <property type="term" value="F:ATP binding"/>
    <property type="evidence" value="ECO:0007669"/>
    <property type="project" value="UniProtKB-KW"/>
</dbReference>
<keyword evidence="2" id="KW-0547">Nucleotide-binding</keyword>
<dbReference type="CDD" id="cd02037">
    <property type="entry name" value="Mrp_NBP35"/>
    <property type="match status" value="1"/>
</dbReference>
<name>A0A1Y2FAF1_PROLT</name>
<dbReference type="HAMAP" id="MF_02040">
    <property type="entry name" value="Mrp_NBP35"/>
    <property type="match status" value="1"/>
</dbReference>
<evidence type="ECO:0000313" key="7">
    <source>
        <dbReference type="Proteomes" id="UP000193685"/>
    </source>
</evidence>
<dbReference type="GO" id="GO:0005829">
    <property type="term" value="C:cytosol"/>
    <property type="evidence" value="ECO:0007669"/>
    <property type="project" value="TreeGrafter"/>
</dbReference>